<feature type="chain" id="PRO_5020545086" evidence="1">
    <location>
        <begin position="19"/>
        <end position="271"/>
    </location>
</feature>
<reference evidence="3" key="1">
    <citation type="submission" date="2019-03" db="EMBL/GenBank/DDBJ databases">
        <title>Snf2 controls pulcherriminic acid biosynthesis and connects pigmentation and antifungal activity of the yeast Metschnikowia pulcherrima.</title>
        <authorList>
            <person name="Gore-Lloyd D."/>
            <person name="Sumann I."/>
            <person name="Brachmann A.O."/>
            <person name="Schneeberger K."/>
            <person name="Ortiz-Merino R.A."/>
            <person name="Moreno-Beltran M."/>
            <person name="Schlaefli M."/>
            <person name="Kirner P."/>
            <person name="Santos Kron A."/>
            <person name="Wolfe K.H."/>
            <person name="Piel J."/>
            <person name="Ahrens C.H."/>
            <person name="Henk D."/>
            <person name="Freimoser F.M."/>
        </authorList>
    </citation>
    <scope>NUCLEOTIDE SEQUENCE [LARGE SCALE GENOMIC DNA]</scope>
    <source>
        <strain evidence="3">APC 1.2</strain>
    </source>
</reference>
<accession>A0A4P6XJX9</accession>
<evidence type="ECO:0000313" key="3">
    <source>
        <dbReference type="Proteomes" id="UP000292447"/>
    </source>
</evidence>
<gene>
    <name evidence="2" type="ORF">METSCH_B07030</name>
</gene>
<evidence type="ECO:0000256" key="1">
    <source>
        <dbReference type="SAM" id="SignalP"/>
    </source>
</evidence>
<keyword evidence="1" id="KW-0732">Signal</keyword>
<protein>
    <submittedName>
        <fullName evidence="2">Uncharacterized protein</fullName>
    </submittedName>
</protein>
<name>A0A4P6XJX9_9ASCO</name>
<dbReference type="AlphaFoldDB" id="A0A4P6XJX9"/>
<dbReference type="Proteomes" id="UP000292447">
    <property type="component" value="Chromosome II"/>
</dbReference>
<feature type="signal peptide" evidence="1">
    <location>
        <begin position="1"/>
        <end position="18"/>
    </location>
</feature>
<sequence>MRERRIIVLLACLAGVLSITMYRSLRQISVIEHNENNNRINLNKNNKNADDNDDYDHVQSLQTMRNKSPIYSDIMSSLTVDMTNQTHFASNNTQIAEACLKSFAVHLRSYIDERYFDFACFEKGVEKLKTQFTRVSIFVMYMIPRDRSILKKLVSESKKFVEMQQSSELLKKYNFLGLVDHELVSRMVELNVRLILLKTMDDRLDRLVKNYSRRLFDAWRDMCLYEERFERLVNVLAFTTADFRFQLDQAAVTIEDLWSQVPEGEYKADNY</sequence>
<evidence type="ECO:0000313" key="2">
    <source>
        <dbReference type="EMBL" id="QBM87500.1"/>
    </source>
</evidence>
<proteinExistence type="predicted"/>
<organism evidence="2 3">
    <name type="scientific">Metschnikowia aff. pulcherrima</name>
    <dbReference type="NCBI Taxonomy" id="2163413"/>
    <lineage>
        <taxon>Eukaryota</taxon>
        <taxon>Fungi</taxon>
        <taxon>Dikarya</taxon>
        <taxon>Ascomycota</taxon>
        <taxon>Saccharomycotina</taxon>
        <taxon>Pichiomycetes</taxon>
        <taxon>Metschnikowiaceae</taxon>
        <taxon>Metschnikowia</taxon>
    </lineage>
</organism>
<keyword evidence="3" id="KW-1185">Reference proteome</keyword>
<dbReference type="EMBL" id="CP034457">
    <property type="protein sequence ID" value="QBM87500.1"/>
    <property type="molecule type" value="Genomic_DNA"/>
</dbReference>